<dbReference type="AlphaFoldDB" id="A0A6A7RTD6"/>
<name>A0A6A7RTD6_9PROT</name>
<evidence type="ECO:0008006" key="3">
    <source>
        <dbReference type="Google" id="ProtNLM"/>
    </source>
</evidence>
<dbReference type="EMBL" id="PDHS01000135">
    <property type="protein sequence ID" value="MQM30166.1"/>
    <property type="molecule type" value="Genomic_DNA"/>
</dbReference>
<comment type="caution">
    <text evidence="1">The sequence shown here is derived from an EMBL/GenBank/DDBJ whole genome shotgun (WGS) entry which is preliminary data.</text>
</comment>
<gene>
    <name evidence="1" type="ORF">CRU78_06335</name>
</gene>
<evidence type="ECO:0000313" key="1">
    <source>
        <dbReference type="EMBL" id="MQM30166.1"/>
    </source>
</evidence>
<reference evidence="1 2" key="1">
    <citation type="submission" date="2017-09" db="EMBL/GenBank/DDBJ databases">
        <title>Metagenomic Analysis Reveals Denitrifying Candidatus Accumulibacter and Flanking Population as a Source of N2O.</title>
        <authorList>
            <person name="Gao H."/>
            <person name="Mao Y."/>
            <person name="Zhao X."/>
            <person name="Liu W.-T."/>
            <person name="Zhang T."/>
            <person name="Wells G."/>
        </authorList>
    </citation>
    <scope>NUCLEOTIDE SEQUENCE [LARGE SCALE GENOMIC DNA]</scope>
    <source>
        <strain evidence="1">CANDO_2_IC</strain>
    </source>
</reference>
<sequence>MAFGIAADLARAECPRISPDIHQKPERIVIMKTLSSLTAALIGASLLATLPLAAIAKEPVVVETIVQEPVVVEAVLFSTYLNGGVGKDEEATMRRLAKEFPLRMTFSERKDGDFVADVPVIIFDASGNPVFELPKAGPMLYVMLPHGEYRVMARFKGLTESQNVTLSGKEGKDLSFHWKK</sequence>
<dbReference type="Proteomes" id="UP000342300">
    <property type="component" value="Unassembled WGS sequence"/>
</dbReference>
<protein>
    <recommendedName>
        <fullName evidence="3">Carboxypeptidase regulatory-like domain-containing protein</fullName>
    </recommendedName>
</protein>
<proteinExistence type="predicted"/>
<organism evidence="1 2">
    <name type="scientific">Candidatus Accumulibacter phosphatis</name>
    <dbReference type="NCBI Taxonomy" id="327160"/>
    <lineage>
        <taxon>Bacteria</taxon>
        <taxon>Pseudomonadati</taxon>
        <taxon>Pseudomonadota</taxon>
        <taxon>Betaproteobacteria</taxon>
        <taxon>Candidatus Accumulibacter</taxon>
    </lineage>
</organism>
<accession>A0A6A7RTD6</accession>
<evidence type="ECO:0000313" key="2">
    <source>
        <dbReference type="Proteomes" id="UP000342300"/>
    </source>
</evidence>